<evidence type="ECO:0000313" key="1">
    <source>
        <dbReference type="EMBL" id="VEL07150.1"/>
    </source>
</evidence>
<dbReference type="AlphaFoldDB" id="A0A448WAP3"/>
<comment type="caution">
    <text evidence="1">The sequence shown here is derived from an EMBL/GenBank/DDBJ whole genome shotgun (WGS) entry which is preliminary data.</text>
</comment>
<keyword evidence="2" id="KW-1185">Reference proteome</keyword>
<gene>
    <name evidence="1" type="ORF">PXEA_LOCUS590</name>
</gene>
<dbReference type="Proteomes" id="UP000784294">
    <property type="component" value="Unassembled WGS sequence"/>
</dbReference>
<dbReference type="EMBL" id="CAAALY010001119">
    <property type="protein sequence ID" value="VEL07150.1"/>
    <property type="molecule type" value="Genomic_DNA"/>
</dbReference>
<accession>A0A448WAP3</accession>
<name>A0A448WAP3_9PLAT</name>
<sequence>MKREPGAIVTEQPHPLIKHVYFDPAMLPYVMASHCTRCPGKVEEKKTCKGNEQTIFRIQPALVKGKCISNQTKIVKKFTCPVKPVVETVCTACQGIQKVYKFEARECKCSKLLVTTRKVKCCESSSIYPRPASMHTKTQGLEHDLFVLSLKLIKLERKLAL</sequence>
<proteinExistence type="predicted"/>
<evidence type="ECO:0000313" key="2">
    <source>
        <dbReference type="Proteomes" id="UP000784294"/>
    </source>
</evidence>
<protein>
    <submittedName>
        <fullName evidence="1">Uncharacterized protein</fullName>
    </submittedName>
</protein>
<organism evidence="1 2">
    <name type="scientific">Protopolystoma xenopodis</name>
    <dbReference type="NCBI Taxonomy" id="117903"/>
    <lineage>
        <taxon>Eukaryota</taxon>
        <taxon>Metazoa</taxon>
        <taxon>Spiralia</taxon>
        <taxon>Lophotrochozoa</taxon>
        <taxon>Platyhelminthes</taxon>
        <taxon>Monogenea</taxon>
        <taxon>Polyopisthocotylea</taxon>
        <taxon>Polystomatidea</taxon>
        <taxon>Polystomatidae</taxon>
        <taxon>Protopolystoma</taxon>
    </lineage>
</organism>
<reference evidence="1" key="1">
    <citation type="submission" date="2018-11" db="EMBL/GenBank/DDBJ databases">
        <authorList>
            <consortium name="Pathogen Informatics"/>
        </authorList>
    </citation>
    <scope>NUCLEOTIDE SEQUENCE</scope>
</reference>